<dbReference type="GO" id="GO:0016020">
    <property type="term" value="C:membrane"/>
    <property type="evidence" value="ECO:0007669"/>
    <property type="project" value="UniProtKB-SubCell"/>
</dbReference>
<sequence>IVIDCGNLPIMLQDDPSGPNPSTMPPTMSDRVRTVEPLKLAYVVRGSSILSAILLAVAGVFGLIDGPSKFNMTYYLFALYTTAFSIILLAFEFRLRSFDKYAARNFGFLFNFTGRSFFLAFLGSMAFNLNPSSVSLPIAIITFVILAINGFILCASPTVSKHLTSANKPKLHKLPPIDAAGAAVDFIANNPNAAKKVAAAAGKPEAAVAVDIMAAHPQAAKSAIKFSGDYRDQL</sequence>
<dbReference type="AlphaFoldDB" id="A0A0H5R4C5"/>
<evidence type="ECO:0000313" key="6">
    <source>
        <dbReference type="EMBL" id="CRZ09060.1"/>
    </source>
</evidence>
<dbReference type="Pfam" id="PF08507">
    <property type="entry name" value="COPI_assoc"/>
    <property type="match status" value="1"/>
</dbReference>
<dbReference type="PANTHER" id="PTHR38894:SF1">
    <property type="entry name" value="TRANSMEMBRANE PROTEIN"/>
    <property type="match status" value="1"/>
</dbReference>
<dbReference type="InterPro" id="IPR013714">
    <property type="entry name" value="Golgi_TVP15"/>
</dbReference>
<comment type="subcellular location">
    <subcellularLocation>
        <location evidence="1">Membrane</location>
        <topology evidence="1">Multi-pass membrane protein</topology>
    </subcellularLocation>
</comment>
<dbReference type="PANTHER" id="PTHR38894">
    <property type="entry name" value="TRANSMEMBRANE PROTEIN"/>
    <property type="match status" value="1"/>
</dbReference>
<protein>
    <submittedName>
        <fullName evidence="6">Uncharacterized protein</fullName>
    </submittedName>
</protein>
<organism evidence="6">
    <name type="scientific">Spongospora subterranea</name>
    <dbReference type="NCBI Taxonomy" id="70186"/>
    <lineage>
        <taxon>Eukaryota</taxon>
        <taxon>Sar</taxon>
        <taxon>Rhizaria</taxon>
        <taxon>Endomyxa</taxon>
        <taxon>Phytomyxea</taxon>
        <taxon>Plasmodiophorida</taxon>
        <taxon>Plasmodiophoridae</taxon>
        <taxon>Spongospora</taxon>
    </lineage>
</organism>
<keyword evidence="3 5" id="KW-1133">Transmembrane helix</keyword>
<feature type="transmembrane region" description="Helical" evidence="5">
    <location>
        <begin position="105"/>
        <end position="127"/>
    </location>
</feature>
<reference evidence="6" key="1">
    <citation type="submission" date="2015-04" db="EMBL/GenBank/DDBJ databases">
        <title>The genome sequence of the plant pathogenic Rhizarian Plasmodiophora brassicae reveals insights in its biotrophic life cycle and the origin of chitin synthesis.</title>
        <authorList>
            <person name="Schwelm A."/>
            <person name="Fogelqvist J."/>
            <person name="Knaust A."/>
            <person name="Julke S."/>
            <person name="Lilja T."/>
            <person name="Dhandapani V."/>
            <person name="Bonilla-Rosso G."/>
            <person name="Karlsson M."/>
            <person name="Shevchenko A."/>
            <person name="Choi S.R."/>
            <person name="Kim H.G."/>
            <person name="Park J.Y."/>
            <person name="Lim Y.P."/>
            <person name="Ludwig-Muller J."/>
            <person name="Dixelius C."/>
        </authorList>
    </citation>
    <scope>NUCLEOTIDE SEQUENCE</scope>
    <source>
        <tissue evidence="6">Potato root galls</tissue>
    </source>
</reference>
<name>A0A0H5R4C5_9EUKA</name>
<evidence type="ECO:0000256" key="2">
    <source>
        <dbReference type="ARBA" id="ARBA00022692"/>
    </source>
</evidence>
<dbReference type="EMBL" id="HACM01008618">
    <property type="protein sequence ID" value="CRZ09060.1"/>
    <property type="molecule type" value="Transcribed_RNA"/>
</dbReference>
<keyword evidence="2 5" id="KW-0812">Transmembrane</keyword>
<feature type="transmembrane region" description="Helical" evidence="5">
    <location>
        <begin position="40"/>
        <end position="62"/>
    </location>
</feature>
<feature type="transmembrane region" description="Helical" evidence="5">
    <location>
        <begin position="133"/>
        <end position="155"/>
    </location>
</feature>
<keyword evidence="4 5" id="KW-0472">Membrane</keyword>
<evidence type="ECO:0000256" key="3">
    <source>
        <dbReference type="ARBA" id="ARBA00022989"/>
    </source>
</evidence>
<accession>A0A0H5R4C5</accession>
<proteinExistence type="predicted"/>
<feature type="transmembrane region" description="Helical" evidence="5">
    <location>
        <begin position="74"/>
        <end position="93"/>
    </location>
</feature>
<feature type="non-terminal residue" evidence="6">
    <location>
        <position position="1"/>
    </location>
</feature>
<evidence type="ECO:0000256" key="5">
    <source>
        <dbReference type="SAM" id="Phobius"/>
    </source>
</evidence>
<evidence type="ECO:0000256" key="1">
    <source>
        <dbReference type="ARBA" id="ARBA00004141"/>
    </source>
</evidence>
<evidence type="ECO:0000256" key="4">
    <source>
        <dbReference type="ARBA" id="ARBA00023136"/>
    </source>
</evidence>